<evidence type="ECO:0000256" key="1">
    <source>
        <dbReference type="SAM" id="MobiDB-lite"/>
    </source>
</evidence>
<dbReference type="InterPro" id="IPR045177">
    <property type="entry name" value="FDM1-5/IDN2"/>
</dbReference>
<organism evidence="3 4">
    <name type="scientific">Heracleum sosnowskyi</name>
    <dbReference type="NCBI Taxonomy" id="360622"/>
    <lineage>
        <taxon>Eukaryota</taxon>
        <taxon>Viridiplantae</taxon>
        <taxon>Streptophyta</taxon>
        <taxon>Embryophyta</taxon>
        <taxon>Tracheophyta</taxon>
        <taxon>Spermatophyta</taxon>
        <taxon>Magnoliopsida</taxon>
        <taxon>eudicotyledons</taxon>
        <taxon>Gunneridae</taxon>
        <taxon>Pentapetalae</taxon>
        <taxon>asterids</taxon>
        <taxon>campanulids</taxon>
        <taxon>Apiales</taxon>
        <taxon>Apiaceae</taxon>
        <taxon>Apioideae</taxon>
        <taxon>apioid superclade</taxon>
        <taxon>Tordylieae</taxon>
        <taxon>Tordyliinae</taxon>
        <taxon>Heracleum</taxon>
    </lineage>
</organism>
<feature type="compositionally biased region" description="Polar residues" evidence="1">
    <location>
        <begin position="1"/>
        <end position="10"/>
    </location>
</feature>
<feature type="domain" description="Factor of DNA methylation 1-5/IDN2" evidence="2">
    <location>
        <begin position="115"/>
        <end position="244"/>
    </location>
</feature>
<dbReference type="PANTHER" id="PTHR21596">
    <property type="entry name" value="RIBONUCLEASE P SUBUNIT P38"/>
    <property type="match status" value="1"/>
</dbReference>
<evidence type="ECO:0000259" key="2">
    <source>
        <dbReference type="Pfam" id="PF03469"/>
    </source>
</evidence>
<feature type="region of interest" description="Disordered" evidence="1">
    <location>
        <begin position="1"/>
        <end position="37"/>
    </location>
</feature>
<reference evidence="3" key="1">
    <citation type="submission" date="2023-02" db="EMBL/GenBank/DDBJ databases">
        <title>Genome of toxic invasive species Heracleum sosnowskyi carries increased number of genes despite the absence of recent whole-genome duplications.</title>
        <authorList>
            <person name="Schelkunov M."/>
            <person name="Shtratnikova V."/>
            <person name="Makarenko M."/>
            <person name="Klepikova A."/>
            <person name="Omelchenko D."/>
            <person name="Novikova G."/>
            <person name="Obukhova E."/>
            <person name="Bogdanov V."/>
            <person name="Penin A."/>
            <person name="Logacheva M."/>
        </authorList>
    </citation>
    <scope>NUCLEOTIDE SEQUENCE</scope>
    <source>
        <strain evidence="3">Hsosn_3</strain>
        <tissue evidence="3">Leaf</tissue>
    </source>
</reference>
<keyword evidence="4" id="KW-1185">Reference proteome</keyword>
<proteinExistence type="predicted"/>
<reference evidence="3" key="2">
    <citation type="submission" date="2023-05" db="EMBL/GenBank/DDBJ databases">
        <authorList>
            <person name="Schelkunov M.I."/>
        </authorList>
    </citation>
    <scope>NUCLEOTIDE SEQUENCE</scope>
    <source>
        <strain evidence="3">Hsosn_3</strain>
        <tissue evidence="3">Leaf</tissue>
    </source>
</reference>
<comment type="caution">
    <text evidence="3">The sequence shown here is derived from an EMBL/GenBank/DDBJ whole genome shotgun (WGS) entry which is preliminary data.</text>
</comment>
<dbReference type="PANTHER" id="PTHR21596:SF3">
    <property type="entry name" value="FACTOR OF DNA METHYLATION 1-RELATED"/>
    <property type="match status" value="1"/>
</dbReference>
<accession>A0AAD8H495</accession>
<gene>
    <name evidence="3" type="ORF">POM88_044555</name>
</gene>
<dbReference type="Proteomes" id="UP001237642">
    <property type="component" value="Unassembled WGS sequence"/>
</dbReference>
<dbReference type="InterPro" id="IPR005379">
    <property type="entry name" value="FDM1-5/IDN2_XH"/>
</dbReference>
<dbReference type="GO" id="GO:0080188">
    <property type="term" value="P:gene silencing by siRNA-directed DNA methylation"/>
    <property type="evidence" value="ECO:0007669"/>
    <property type="project" value="InterPro"/>
</dbReference>
<dbReference type="Pfam" id="PF03469">
    <property type="entry name" value="XH"/>
    <property type="match status" value="1"/>
</dbReference>
<evidence type="ECO:0000313" key="3">
    <source>
        <dbReference type="EMBL" id="KAK1360081.1"/>
    </source>
</evidence>
<sequence length="265" mass="29597">MSCASTSPRSTGGLVRGSLEAMSRTRSSGEKNDCPNALHSAQSELRGAASSILKIAEQLKEVKNDAQEQHQYHESMINALTVENCQLKEENGAAKQLLISNLPEYLIEESGIEIKLVGEIDVSPFINIYSRRQSAKLSNDTTIMKATQKCTHWQEKLKDPAWSPFKKVKEGGIEKEKVDEEDVELMKLMREMGVSVFKAVKRGLEEITEHNPSGRYPVAKLWHVKDNREARLDEIVECMMKKTTPKCKREDNATNTGASATKGMS</sequence>
<evidence type="ECO:0000313" key="4">
    <source>
        <dbReference type="Proteomes" id="UP001237642"/>
    </source>
</evidence>
<name>A0AAD8H495_9APIA</name>
<protein>
    <submittedName>
        <fullName evidence="3">XH domain-containing protein</fullName>
    </submittedName>
</protein>
<dbReference type="EMBL" id="JAUIZM010000010">
    <property type="protein sequence ID" value="KAK1360081.1"/>
    <property type="molecule type" value="Genomic_DNA"/>
</dbReference>
<dbReference type="AlphaFoldDB" id="A0AAD8H495"/>